<organism evidence="7 8">
    <name type="scientific">Streptacidiphilus fuscans</name>
    <dbReference type="NCBI Taxonomy" id="2789292"/>
    <lineage>
        <taxon>Bacteria</taxon>
        <taxon>Bacillati</taxon>
        <taxon>Actinomycetota</taxon>
        <taxon>Actinomycetes</taxon>
        <taxon>Kitasatosporales</taxon>
        <taxon>Streptomycetaceae</taxon>
        <taxon>Streptacidiphilus</taxon>
    </lineage>
</organism>
<evidence type="ECO:0000313" key="7">
    <source>
        <dbReference type="EMBL" id="MBF9070577.1"/>
    </source>
</evidence>
<dbReference type="Proteomes" id="UP000657385">
    <property type="component" value="Unassembled WGS sequence"/>
</dbReference>
<feature type="region of interest" description="Disordered" evidence="5">
    <location>
        <begin position="202"/>
        <end position="230"/>
    </location>
</feature>
<gene>
    <name evidence="7" type="ORF">I2501_21370</name>
</gene>
<keyword evidence="3" id="KW-0547">Nucleotide-binding</keyword>
<evidence type="ECO:0000256" key="1">
    <source>
        <dbReference type="ARBA" id="ARBA00005417"/>
    </source>
</evidence>
<protein>
    <submittedName>
        <fullName evidence="7">ATP-binding cassette domain-containing protein</fullName>
    </submittedName>
</protein>
<keyword evidence="2" id="KW-0813">Transport</keyword>
<dbReference type="GO" id="GO:0005524">
    <property type="term" value="F:ATP binding"/>
    <property type="evidence" value="ECO:0007669"/>
    <property type="project" value="UniProtKB-KW"/>
</dbReference>
<dbReference type="RefSeq" id="WP_196195764.1">
    <property type="nucleotide sequence ID" value="NZ_JADPRT010000009.1"/>
</dbReference>
<keyword evidence="8" id="KW-1185">Reference proteome</keyword>
<evidence type="ECO:0000259" key="6">
    <source>
        <dbReference type="PROSITE" id="PS50893"/>
    </source>
</evidence>
<comment type="similarity">
    <text evidence="1">Belongs to the ABC transporter superfamily.</text>
</comment>
<dbReference type="AlphaFoldDB" id="A0A931FDC8"/>
<name>A0A931FDC8_9ACTN</name>
<dbReference type="GO" id="GO:0016887">
    <property type="term" value="F:ATP hydrolysis activity"/>
    <property type="evidence" value="ECO:0007669"/>
    <property type="project" value="InterPro"/>
</dbReference>
<dbReference type="PROSITE" id="PS50893">
    <property type="entry name" value="ABC_TRANSPORTER_2"/>
    <property type="match status" value="1"/>
</dbReference>
<accession>A0A931FDC8</accession>
<dbReference type="EMBL" id="JADPRT010000009">
    <property type="protein sequence ID" value="MBF9070577.1"/>
    <property type="molecule type" value="Genomic_DNA"/>
</dbReference>
<proteinExistence type="inferred from homology"/>
<evidence type="ECO:0000256" key="4">
    <source>
        <dbReference type="ARBA" id="ARBA00022840"/>
    </source>
</evidence>
<evidence type="ECO:0000256" key="3">
    <source>
        <dbReference type="ARBA" id="ARBA00022741"/>
    </source>
</evidence>
<dbReference type="PANTHER" id="PTHR43335">
    <property type="entry name" value="ABC TRANSPORTER, ATP-BINDING PROTEIN"/>
    <property type="match status" value="1"/>
</dbReference>
<dbReference type="SUPFAM" id="SSF52540">
    <property type="entry name" value="P-loop containing nucleoside triphosphate hydrolases"/>
    <property type="match status" value="1"/>
</dbReference>
<dbReference type="SMART" id="SM00382">
    <property type="entry name" value="AAA"/>
    <property type="match status" value="1"/>
</dbReference>
<evidence type="ECO:0000256" key="5">
    <source>
        <dbReference type="SAM" id="MobiDB-lite"/>
    </source>
</evidence>
<keyword evidence="4 7" id="KW-0067">ATP-binding</keyword>
<sequence>MPETFTGASVVAEALTLNGPRGPVYQDVSFRTAPGQLLAVVGETGSGRTSLLLTLAGRMRPTSGAAAVDGEALPRRAGAVRKMVALGSVPGVTDLDGGLTVEEHLTERLLLRRHGRRAQRRLAAALDAAGLDRSELPLRADALTALQGFRVSLAAALLGAPRVVVVDDLGDRLSTDDTAAAWRTLRALADAGLTVLAASREAPPEADVVVATRPSKTTETAQPEPEKTHA</sequence>
<dbReference type="Gene3D" id="3.40.50.300">
    <property type="entry name" value="P-loop containing nucleotide triphosphate hydrolases"/>
    <property type="match status" value="1"/>
</dbReference>
<evidence type="ECO:0000313" key="8">
    <source>
        <dbReference type="Proteomes" id="UP000657385"/>
    </source>
</evidence>
<dbReference type="InterPro" id="IPR027417">
    <property type="entry name" value="P-loop_NTPase"/>
</dbReference>
<feature type="domain" description="ABC transporter" evidence="6">
    <location>
        <begin position="10"/>
        <end position="230"/>
    </location>
</feature>
<dbReference type="InterPro" id="IPR003593">
    <property type="entry name" value="AAA+_ATPase"/>
</dbReference>
<dbReference type="Pfam" id="PF00005">
    <property type="entry name" value="ABC_tran"/>
    <property type="match status" value="1"/>
</dbReference>
<comment type="caution">
    <text evidence="7">The sequence shown here is derived from an EMBL/GenBank/DDBJ whole genome shotgun (WGS) entry which is preliminary data.</text>
</comment>
<dbReference type="PANTHER" id="PTHR43335:SF4">
    <property type="entry name" value="ABC TRANSPORTER, ATP-BINDING PROTEIN"/>
    <property type="match status" value="1"/>
</dbReference>
<evidence type="ECO:0000256" key="2">
    <source>
        <dbReference type="ARBA" id="ARBA00022448"/>
    </source>
</evidence>
<dbReference type="InterPro" id="IPR003439">
    <property type="entry name" value="ABC_transporter-like_ATP-bd"/>
</dbReference>
<reference evidence="7" key="1">
    <citation type="submission" date="2020-11" db="EMBL/GenBank/DDBJ databases">
        <title>Isolation and identification of active actinomycetes.</title>
        <authorList>
            <person name="Yu B."/>
        </authorList>
    </citation>
    <scope>NUCLEOTIDE SEQUENCE</scope>
    <source>
        <strain evidence="7">NEAU-YB345</strain>
    </source>
</reference>